<dbReference type="Proteomes" id="UP000202922">
    <property type="component" value="Unassembled WGS sequence"/>
</dbReference>
<dbReference type="RefSeq" id="WP_093967035.1">
    <property type="nucleotide sequence ID" value="NZ_FXYE01000002.1"/>
</dbReference>
<dbReference type="OrthoDB" id="9814909at2"/>
<dbReference type="SUPFAM" id="SSF48576">
    <property type="entry name" value="Terpenoid synthases"/>
    <property type="match status" value="1"/>
</dbReference>
<organism evidence="1 2">
    <name type="scientific">Actibacterium lipolyticum</name>
    <dbReference type="NCBI Taxonomy" id="1524263"/>
    <lineage>
        <taxon>Bacteria</taxon>
        <taxon>Pseudomonadati</taxon>
        <taxon>Pseudomonadota</taxon>
        <taxon>Alphaproteobacteria</taxon>
        <taxon>Rhodobacterales</taxon>
        <taxon>Roseobacteraceae</taxon>
        <taxon>Actibacterium</taxon>
    </lineage>
</organism>
<dbReference type="InterPro" id="IPR002060">
    <property type="entry name" value="Squ/phyt_synthse"/>
</dbReference>
<name>A0A238KFM3_9RHOB</name>
<dbReference type="AlphaFoldDB" id="A0A238KFM3"/>
<protein>
    <submittedName>
        <fullName evidence="1">Squalene/phytoene synthase</fullName>
    </submittedName>
</protein>
<proteinExistence type="predicted"/>
<gene>
    <name evidence="1" type="ORF">COL8621_01800</name>
</gene>
<reference evidence="2" key="1">
    <citation type="submission" date="2017-05" db="EMBL/GenBank/DDBJ databases">
        <authorList>
            <person name="Rodrigo-Torres L."/>
            <person name="Arahal R. D."/>
            <person name="Lucena T."/>
        </authorList>
    </citation>
    <scope>NUCLEOTIDE SEQUENCE [LARGE SCALE GENOMIC DNA]</scope>
    <source>
        <strain evidence="2">CECT 8621</strain>
    </source>
</reference>
<accession>A0A238KFM3</accession>
<keyword evidence="2" id="KW-1185">Reference proteome</keyword>
<dbReference type="Pfam" id="PF00494">
    <property type="entry name" value="SQS_PSY"/>
    <property type="match status" value="1"/>
</dbReference>
<dbReference type="EMBL" id="FXYE01000002">
    <property type="protein sequence ID" value="SMX41659.1"/>
    <property type="molecule type" value="Genomic_DNA"/>
</dbReference>
<dbReference type="Gene3D" id="1.10.600.10">
    <property type="entry name" value="Farnesyl Diphosphate Synthase"/>
    <property type="match status" value="1"/>
</dbReference>
<dbReference type="InterPro" id="IPR008949">
    <property type="entry name" value="Isoprenoid_synthase_dom_sf"/>
</dbReference>
<evidence type="ECO:0000313" key="2">
    <source>
        <dbReference type="Proteomes" id="UP000202922"/>
    </source>
</evidence>
<sequence>MSIQACAELVERGDPDRFLATMASPVAAREKLFPIYAFNLEVARAPWVASEPMIAEMRLQWWRDALEEIGQGAVVRRHEVVSPLAEVLAQPDTDLLDKLVQARRWDVYRDPFEDAAHFDEYIDATSGNLMWVTARALGADSGEDVVRDFGYGVGVAQWLRAIPELEARGRIPLLDGRAEGVAALAKTALARLRNARAKRGAVPSAAHGAMLVGWQAEPILKAAMKTPEAVAAGQLAQSEFARRSGLLLRSFSGRW</sequence>
<evidence type="ECO:0000313" key="1">
    <source>
        <dbReference type="EMBL" id="SMX41659.1"/>
    </source>
</evidence>